<protein>
    <recommendedName>
        <fullName evidence="1">Beta-lactamase</fullName>
    </recommendedName>
    <alternativeName>
        <fullName evidence="2">Penicillinase</fullName>
    </alternativeName>
</protein>
<keyword evidence="5" id="KW-1185">Reference proteome</keyword>
<dbReference type="InterPro" id="IPR006311">
    <property type="entry name" value="TAT_signal"/>
</dbReference>
<evidence type="ECO:0000313" key="5">
    <source>
        <dbReference type="Proteomes" id="UP000608522"/>
    </source>
</evidence>
<dbReference type="RefSeq" id="WP_202197939.1">
    <property type="nucleotide sequence ID" value="NZ_BAAATO010000004.1"/>
</dbReference>
<evidence type="ECO:0000259" key="3">
    <source>
        <dbReference type="Pfam" id="PF13354"/>
    </source>
</evidence>
<dbReference type="Pfam" id="PF13354">
    <property type="entry name" value="Beta-lactamase2"/>
    <property type="match status" value="1"/>
</dbReference>
<name>A0ABQ3T544_9ACTN</name>
<dbReference type="PRINTS" id="PR00118">
    <property type="entry name" value="BLACTAMASEA"/>
</dbReference>
<gene>
    <name evidence="4" type="ORF">Sspor_10610</name>
</gene>
<dbReference type="NCBIfam" id="NF033103">
    <property type="entry name" value="bla_class_A"/>
    <property type="match status" value="1"/>
</dbReference>
<dbReference type="PANTHER" id="PTHR35333:SF3">
    <property type="entry name" value="BETA-LACTAMASE-TYPE TRANSPEPTIDASE FOLD CONTAINING PROTEIN"/>
    <property type="match status" value="1"/>
</dbReference>
<sequence>MTTPDTSTSRRALLAAGAGVALAAALPVGVARAASPGYGEKGAVAGLRALEREYGARLGVYARDTATGRTVVHRADEAFPMCSLFKTLAAGAVLRDLDHDGTRLAKRVHYTLQDVTDAGGGSVTGRPENIAGGLTVAELCSAAIAQSDNAAGNLLLRELGGPTAITRFCRSLGDRTTRLDRWEPDLNSAEPSRVTDTTSPRAIGRTYARLALGDALDPGDRERLNRWLLSNTTSGDRLRAGLPKDWAVADKTGAGSYGTNNNVGIGWPPGRPPVILAILSTMPEPTAPRDNTLIARTAKLLADALA</sequence>
<dbReference type="InterPro" id="IPR000871">
    <property type="entry name" value="Beta-lactam_class-A"/>
</dbReference>
<reference evidence="5" key="1">
    <citation type="submission" date="2023-07" db="EMBL/GenBank/DDBJ databases">
        <title>Whole genome shotgun sequence of Streptomyces spororaveus NBRC 15456.</title>
        <authorList>
            <person name="Komaki H."/>
            <person name="Tamura T."/>
        </authorList>
    </citation>
    <scope>NUCLEOTIDE SEQUENCE [LARGE SCALE GENOMIC DNA]</scope>
    <source>
        <strain evidence="5">NBRC 15456</strain>
    </source>
</reference>
<dbReference type="EMBL" id="BNED01000005">
    <property type="protein sequence ID" value="GHI75500.1"/>
    <property type="molecule type" value="Genomic_DNA"/>
</dbReference>
<evidence type="ECO:0000256" key="2">
    <source>
        <dbReference type="ARBA" id="ARBA00030171"/>
    </source>
</evidence>
<dbReference type="PROSITE" id="PS51318">
    <property type="entry name" value="TAT"/>
    <property type="match status" value="1"/>
</dbReference>
<dbReference type="Gene3D" id="3.40.710.10">
    <property type="entry name" value="DD-peptidase/beta-lactamase superfamily"/>
    <property type="match status" value="1"/>
</dbReference>
<evidence type="ECO:0000256" key="1">
    <source>
        <dbReference type="ARBA" id="ARBA00018879"/>
    </source>
</evidence>
<accession>A0ABQ3T544</accession>
<dbReference type="SUPFAM" id="SSF56601">
    <property type="entry name" value="beta-lactamase/transpeptidase-like"/>
    <property type="match status" value="1"/>
</dbReference>
<dbReference type="InterPro" id="IPR045155">
    <property type="entry name" value="Beta-lactam_cat"/>
</dbReference>
<proteinExistence type="predicted"/>
<dbReference type="PANTHER" id="PTHR35333">
    <property type="entry name" value="BETA-LACTAMASE"/>
    <property type="match status" value="1"/>
</dbReference>
<dbReference type="Proteomes" id="UP000608522">
    <property type="component" value="Unassembled WGS sequence"/>
</dbReference>
<comment type="caution">
    <text evidence="4">The sequence shown here is derived from an EMBL/GenBank/DDBJ whole genome shotgun (WGS) entry which is preliminary data.</text>
</comment>
<feature type="domain" description="Beta-lactamase class A catalytic" evidence="3">
    <location>
        <begin position="59"/>
        <end position="279"/>
    </location>
</feature>
<organism evidence="4 5">
    <name type="scientific">Streptomyces spororaveus</name>
    <dbReference type="NCBI Taxonomy" id="284039"/>
    <lineage>
        <taxon>Bacteria</taxon>
        <taxon>Bacillati</taxon>
        <taxon>Actinomycetota</taxon>
        <taxon>Actinomycetes</taxon>
        <taxon>Kitasatosporales</taxon>
        <taxon>Streptomycetaceae</taxon>
        <taxon>Streptomyces</taxon>
    </lineage>
</organism>
<dbReference type="InterPro" id="IPR012338">
    <property type="entry name" value="Beta-lactam/transpept-like"/>
</dbReference>
<evidence type="ECO:0000313" key="4">
    <source>
        <dbReference type="EMBL" id="GHI75500.1"/>
    </source>
</evidence>